<protein>
    <submittedName>
        <fullName evidence="2">Uncharacterized protein</fullName>
    </submittedName>
</protein>
<proteinExistence type="predicted"/>
<sequence length="338" mass="38283">MTTDFDTIEQRATERLTEANAALEEARQRADEEAKRADAEAKELEKLEAELKARREAADAARIAKLEAEKAIAEAEKRARYAEADLPQERVTIEVATLTANRVLDAFDRFRGDGKYSEQPRESLQESTQRFWDVIDAARDRLLTSEVDDDARQIVLCCEGVIHACERWEADVTATTDPHEVSSPMGDCPADQECRHVAKFERDLRRCVAGESPNVILDRAGDLIRERLSFEQIAKTLTFVRPNGSICYETLALYIDTADRKATREFVSVHWLGGRTFETAWQRRQMTVDSRRKRRNESFAASSHGIFRPNRHPYAGPASEADPITESVTAYANRFANS</sequence>
<evidence type="ECO:0000256" key="1">
    <source>
        <dbReference type="SAM" id="MobiDB-lite"/>
    </source>
</evidence>
<dbReference type="EMBL" id="JAJKFW010000062">
    <property type="protein sequence ID" value="MCC9644986.1"/>
    <property type="molecule type" value="Genomic_DNA"/>
</dbReference>
<feature type="compositionally biased region" description="Basic and acidic residues" evidence="1">
    <location>
        <begin position="24"/>
        <end position="34"/>
    </location>
</feature>
<evidence type="ECO:0000313" key="2">
    <source>
        <dbReference type="EMBL" id="MCC9644986.1"/>
    </source>
</evidence>
<dbReference type="RefSeq" id="WP_230276643.1">
    <property type="nucleotide sequence ID" value="NZ_JAJKFW010000062.1"/>
</dbReference>
<dbReference type="Proteomes" id="UP001430306">
    <property type="component" value="Unassembled WGS sequence"/>
</dbReference>
<gene>
    <name evidence="2" type="ORF">LOC71_22140</name>
</gene>
<feature type="region of interest" description="Disordered" evidence="1">
    <location>
        <begin position="1"/>
        <end position="34"/>
    </location>
</feature>
<keyword evidence="3" id="KW-1185">Reference proteome</keyword>
<name>A0ABS8NN41_9BACT</name>
<reference evidence="2" key="1">
    <citation type="submission" date="2021-11" db="EMBL/GenBank/DDBJ databases">
        <title>Genome sequence.</title>
        <authorList>
            <person name="Sun Q."/>
        </authorList>
    </citation>
    <scope>NUCLEOTIDE SEQUENCE</scope>
    <source>
        <strain evidence="2">JC740</strain>
    </source>
</reference>
<accession>A0ABS8NN41</accession>
<organism evidence="2 3">
    <name type="scientific">Rhodopirellula halodulae</name>
    <dbReference type="NCBI Taxonomy" id="2894198"/>
    <lineage>
        <taxon>Bacteria</taxon>
        <taxon>Pseudomonadati</taxon>
        <taxon>Planctomycetota</taxon>
        <taxon>Planctomycetia</taxon>
        <taxon>Pirellulales</taxon>
        <taxon>Pirellulaceae</taxon>
        <taxon>Rhodopirellula</taxon>
    </lineage>
</organism>
<feature type="region of interest" description="Disordered" evidence="1">
    <location>
        <begin position="288"/>
        <end position="321"/>
    </location>
</feature>
<feature type="compositionally biased region" description="Basic and acidic residues" evidence="1">
    <location>
        <begin position="8"/>
        <end position="17"/>
    </location>
</feature>
<comment type="caution">
    <text evidence="2">The sequence shown here is derived from an EMBL/GenBank/DDBJ whole genome shotgun (WGS) entry which is preliminary data.</text>
</comment>
<evidence type="ECO:0000313" key="3">
    <source>
        <dbReference type="Proteomes" id="UP001430306"/>
    </source>
</evidence>